<dbReference type="InterPro" id="IPR036188">
    <property type="entry name" value="FAD/NAD-bd_sf"/>
</dbReference>
<evidence type="ECO:0000256" key="4">
    <source>
        <dbReference type="ARBA" id="ARBA00023002"/>
    </source>
</evidence>
<gene>
    <name evidence="6" type="ORF">THAPSDRAFT_20783</name>
</gene>
<protein>
    <recommendedName>
        <fullName evidence="5">FAD/NAD(P)-binding domain-containing protein</fullName>
    </recommendedName>
</protein>
<dbReference type="GO" id="GO:0003955">
    <property type="term" value="F:NAD(P)H dehydrogenase (quinone) activity"/>
    <property type="evidence" value="ECO:0000318"/>
    <property type="project" value="GO_Central"/>
</dbReference>
<dbReference type="Pfam" id="PF07992">
    <property type="entry name" value="Pyr_redox_2"/>
    <property type="match status" value="1"/>
</dbReference>
<evidence type="ECO:0000256" key="1">
    <source>
        <dbReference type="ARBA" id="ARBA00001974"/>
    </source>
</evidence>
<dbReference type="InParanoid" id="B8BQM7"/>
<reference evidence="6 7" key="1">
    <citation type="journal article" date="2004" name="Science">
        <title>The genome of the diatom Thalassiosira pseudonana: ecology, evolution, and metabolism.</title>
        <authorList>
            <person name="Armbrust E.V."/>
            <person name="Berges J.A."/>
            <person name="Bowler C."/>
            <person name="Green B.R."/>
            <person name="Martinez D."/>
            <person name="Putnam N.H."/>
            <person name="Zhou S."/>
            <person name="Allen A.E."/>
            <person name="Apt K.E."/>
            <person name="Bechner M."/>
            <person name="Brzezinski M.A."/>
            <person name="Chaal B.K."/>
            <person name="Chiovitti A."/>
            <person name="Davis A.K."/>
            <person name="Demarest M.S."/>
            <person name="Detter J.C."/>
            <person name="Glavina T."/>
            <person name="Goodstein D."/>
            <person name="Hadi M.Z."/>
            <person name="Hellsten U."/>
            <person name="Hildebrand M."/>
            <person name="Jenkins B.D."/>
            <person name="Jurka J."/>
            <person name="Kapitonov V.V."/>
            <person name="Kroger N."/>
            <person name="Lau W.W."/>
            <person name="Lane T.W."/>
            <person name="Larimer F.W."/>
            <person name="Lippmeier J.C."/>
            <person name="Lucas S."/>
            <person name="Medina M."/>
            <person name="Montsant A."/>
            <person name="Obornik M."/>
            <person name="Parker M.S."/>
            <person name="Palenik B."/>
            <person name="Pazour G.J."/>
            <person name="Richardson P.M."/>
            <person name="Rynearson T.A."/>
            <person name="Saito M.A."/>
            <person name="Schwartz D.C."/>
            <person name="Thamatrakoln K."/>
            <person name="Valentin K."/>
            <person name="Vardi A."/>
            <person name="Wilkerson F.P."/>
            <person name="Rokhsar D.S."/>
        </authorList>
    </citation>
    <scope>NUCLEOTIDE SEQUENCE [LARGE SCALE GENOMIC DNA]</scope>
    <source>
        <strain evidence="6 7">CCMP1335</strain>
    </source>
</reference>
<dbReference type="RefSeq" id="XP_002286170.1">
    <property type="nucleotide sequence ID" value="XM_002286134.1"/>
</dbReference>
<evidence type="ECO:0000313" key="7">
    <source>
        <dbReference type="Proteomes" id="UP000001449"/>
    </source>
</evidence>
<dbReference type="PaxDb" id="35128-Thaps20783"/>
<dbReference type="HOGENOM" id="CLU_021377_4_0_1"/>
<dbReference type="Proteomes" id="UP000001449">
    <property type="component" value="Chromosome 1"/>
</dbReference>
<dbReference type="SUPFAM" id="SSF51905">
    <property type="entry name" value="FAD/NAD(P)-binding domain"/>
    <property type="match status" value="2"/>
</dbReference>
<keyword evidence="3" id="KW-0274">FAD</keyword>
<dbReference type="InterPro" id="IPR051169">
    <property type="entry name" value="NADH-Q_oxidoreductase"/>
</dbReference>
<dbReference type="GO" id="GO:0019646">
    <property type="term" value="P:aerobic electron transport chain"/>
    <property type="evidence" value="ECO:0000318"/>
    <property type="project" value="GO_Central"/>
</dbReference>
<dbReference type="AlphaFoldDB" id="B8BQM7"/>
<dbReference type="KEGG" id="tps:THAPSDRAFT_20783"/>
<sequence>MHVTLIDLQSSASYSGMVPGCVSKLYTLDQVQIELLSLADWAGIEFVCGNVTGISLPRDDDDASNKVVQVEVADDIGKGSAIIQVPFDVLSIDIGSTTRDYTTIPGANLVHRIDREEEMLMEKLTATGVNNCPVKVVVVGGGAAGIELSLAMRARWNSLLATSDGISQPTSQLSITLLDSNDKLVPSENDSCRNALKQVTDKYNIEVRHNLVVNEVTSSHVHVCSKDDVDSSVEEIPYTHCIWATGAQAHELVWRLHKQCGLAVSKDRGWILVNEHLQSTSHSYIFAAGDCCEMTNRKSPPKAGVYAVRSGPILIPNLSRAIEGDMDNLVIYQPQDDFLKLLMCGDGTALGFRFGIPLYGKWVWDLKNHIDTMFMELFEPANLPQYNSNNVDREDVEGTGDGRYDTTQYDAVVERPPPLQPEDAGKLLLRTDNDVDFRCAWNVLRDMMADEEYKTEVLRVVKQLSAVKIS</sequence>
<keyword evidence="4" id="KW-0560">Oxidoreductase</keyword>
<dbReference type="OMA" id="GHIAGFY"/>
<dbReference type="PRINTS" id="PR00368">
    <property type="entry name" value="FADPNR"/>
</dbReference>
<dbReference type="Gene3D" id="3.50.50.100">
    <property type="match status" value="1"/>
</dbReference>
<reference evidence="6 7" key="2">
    <citation type="journal article" date="2008" name="Nature">
        <title>The Phaeodactylum genome reveals the evolutionary history of diatom genomes.</title>
        <authorList>
            <person name="Bowler C."/>
            <person name="Allen A.E."/>
            <person name="Badger J.H."/>
            <person name="Grimwood J."/>
            <person name="Jabbari K."/>
            <person name="Kuo A."/>
            <person name="Maheswari U."/>
            <person name="Martens C."/>
            <person name="Maumus F."/>
            <person name="Otillar R.P."/>
            <person name="Rayko E."/>
            <person name="Salamov A."/>
            <person name="Vandepoele K."/>
            <person name="Beszteri B."/>
            <person name="Gruber A."/>
            <person name="Heijde M."/>
            <person name="Katinka M."/>
            <person name="Mock T."/>
            <person name="Valentin K."/>
            <person name="Verret F."/>
            <person name="Berges J.A."/>
            <person name="Brownlee C."/>
            <person name="Cadoret J.P."/>
            <person name="Chiovitti A."/>
            <person name="Choi C.J."/>
            <person name="Coesel S."/>
            <person name="De Martino A."/>
            <person name="Detter J.C."/>
            <person name="Durkin C."/>
            <person name="Falciatore A."/>
            <person name="Fournet J."/>
            <person name="Haruta M."/>
            <person name="Huysman M.J."/>
            <person name="Jenkins B.D."/>
            <person name="Jiroutova K."/>
            <person name="Jorgensen R.E."/>
            <person name="Joubert Y."/>
            <person name="Kaplan A."/>
            <person name="Kroger N."/>
            <person name="Kroth P.G."/>
            <person name="La Roche J."/>
            <person name="Lindquist E."/>
            <person name="Lommer M."/>
            <person name="Martin-Jezequel V."/>
            <person name="Lopez P.J."/>
            <person name="Lucas S."/>
            <person name="Mangogna M."/>
            <person name="McGinnis K."/>
            <person name="Medlin L.K."/>
            <person name="Montsant A."/>
            <person name="Oudot-Le Secq M.P."/>
            <person name="Napoli C."/>
            <person name="Obornik M."/>
            <person name="Parker M.S."/>
            <person name="Petit J.L."/>
            <person name="Porcel B.M."/>
            <person name="Poulsen N."/>
            <person name="Robison M."/>
            <person name="Rychlewski L."/>
            <person name="Rynearson T.A."/>
            <person name="Schmutz J."/>
            <person name="Shapiro H."/>
            <person name="Siaut M."/>
            <person name="Stanley M."/>
            <person name="Sussman M.R."/>
            <person name="Taylor A.R."/>
            <person name="Vardi A."/>
            <person name="von Dassow P."/>
            <person name="Vyverman W."/>
            <person name="Willis A."/>
            <person name="Wyrwicz L.S."/>
            <person name="Rokhsar D.S."/>
            <person name="Weissenbach J."/>
            <person name="Armbrust E.V."/>
            <person name="Green B.R."/>
            <person name="Van de Peer Y."/>
            <person name="Grigoriev I.V."/>
        </authorList>
    </citation>
    <scope>NUCLEOTIDE SEQUENCE [LARGE SCALE GENOMIC DNA]</scope>
    <source>
        <strain evidence="6 7">CCMP1335</strain>
    </source>
</reference>
<accession>B8BQM7</accession>
<dbReference type="PANTHER" id="PTHR42913:SF9">
    <property type="entry name" value="SLR1591 PROTEIN"/>
    <property type="match status" value="1"/>
</dbReference>
<dbReference type="FunFam" id="3.50.50.100:FF:000025">
    <property type="entry name" value="FAD-dependent pyridine nucleotide-disulfide oxidoreductase family protein"/>
    <property type="match status" value="1"/>
</dbReference>
<name>B8BQM7_THAPS</name>
<keyword evidence="7" id="KW-1185">Reference proteome</keyword>
<dbReference type="GeneID" id="7451436"/>
<dbReference type="EMBL" id="CM000638">
    <property type="protein sequence ID" value="EED95811.1"/>
    <property type="molecule type" value="Genomic_DNA"/>
</dbReference>
<evidence type="ECO:0000256" key="2">
    <source>
        <dbReference type="ARBA" id="ARBA00022630"/>
    </source>
</evidence>
<evidence type="ECO:0000259" key="5">
    <source>
        <dbReference type="Pfam" id="PF07992"/>
    </source>
</evidence>
<keyword evidence="2" id="KW-0285">Flavoprotein</keyword>
<dbReference type="InterPro" id="IPR023753">
    <property type="entry name" value="FAD/NAD-binding_dom"/>
</dbReference>
<evidence type="ECO:0000313" key="6">
    <source>
        <dbReference type="EMBL" id="EED95811.1"/>
    </source>
</evidence>
<organism evidence="6 7">
    <name type="scientific">Thalassiosira pseudonana</name>
    <name type="common">Marine diatom</name>
    <name type="synonym">Cyclotella nana</name>
    <dbReference type="NCBI Taxonomy" id="35128"/>
    <lineage>
        <taxon>Eukaryota</taxon>
        <taxon>Sar</taxon>
        <taxon>Stramenopiles</taxon>
        <taxon>Ochrophyta</taxon>
        <taxon>Bacillariophyta</taxon>
        <taxon>Coscinodiscophyceae</taxon>
        <taxon>Thalassiosirophycidae</taxon>
        <taxon>Thalassiosirales</taxon>
        <taxon>Thalassiosiraceae</taxon>
        <taxon>Thalassiosira</taxon>
    </lineage>
</organism>
<comment type="cofactor">
    <cofactor evidence="1">
        <name>FAD</name>
        <dbReference type="ChEBI" id="CHEBI:57692"/>
    </cofactor>
</comment>
<dbReference type="PANTHER" id="PTHR42913">
    <property type="entry name" value="APOPTOSIS-INDUCING FACTOR 1"/>
    <property type="match status" value="1"/>
</dbReference>
<proteinExistence type="predicted"/>
<dbReference type="eggNOG" id="KOG2495">
    <property type="taxonomic scope" value="Eukaryota"/>
</dbReference>
<evidence type="ECO:0000256" key="3">
    <source>
        <dbReference type="ARBA" id="ARBA00022827"/>
    </source>
</evidence>
<feature type="domain" description="FAD/NAD(P)-binding" evidence="5">
    <location>
        <begin position="71"/>
        <end position="300"/>
    </location>
</feature>